<proteinExistence type="predicted"/>
<accession>A0A4Z2HQ81</accession>
<evidence type="ECO:0000313" key="1">
    <source>
        <dbReference type="EMBL" id="TNN67731.1"/>
    </source>
</evidence>
<protein>
    <submittedName>
        <fullName evidence="1">Uncharacterized protein</fullName>
    </submittedName>
</protein>
<dbReference type="Proteomes" id="UP000314294">
    <property type="component" value="Unassembled WGS sequence"/>
</dbReference>
<sequence>MSEQVGSGGKAWPRGELTVGNGEREQVALVLPVLPTHLRSLSSSGLSGHATVMTRGWLLDSVATYTLQHYNKYTT</sequence>
<organism evidence="1 2">
    <name type="scientific">Liparis tanakae</name>
    <name type="common">Tanaka's snailfish</name>
    <dbReference type="NCBI Taxonomy" id="230148"/>
    <lineage>
        <taxon>Eukaryota</taxon>
        <taxon>Metazoa</taxon>
        <taxon>Chordata</taxon>
        <taxon>Craniata</taxon>
        <taxon>Vertebrata</taxon>
        <taxon>Euteleostomi</taxon>
        <taxon>Actinopterygii</taxon>
        <taxon>Neopterygii</taxon>
        <taxon>Teleostei</taxon>
        <taxon>Neoteleostei</taxon>
        <taxon>Acanthomorphata</taxon>
        <taxon>Eupercaria</taxon>
        <taxon>Perciformes</taxon>
        <taxon>Cottioidei</taxon>
        <taxon>Cottales</taxon>
        <taxon>Liparidae</taxon>
        <taxon>Liparis</taxon>
    </lineage>
</organism>
<reference evidence="1 2" key="1">
    <citation type="submission" date="2019-03" db="EMBL/GenBank/DDBJ databases">
        <title>First draft genome of Liparis tanakae, snailfish: a comprehensive survey of snailfish specific genes.</title>
        <authorList>
            <person name="Kim W."/>
            <person name="Song I."/>
            <person name="Jeong J.-H."/>
            <person name="Kim D."/>
            <person name="Kim S."/>
            <person name="Ryu S."/>
            <person name="Song J.Y."/>
            <person name="Lee S.K."/>
        </authorList>
    </citation>
    <scope>NUCLEOTIDE SEQUENCE [LARGE SCALE GENOMIC DNA]</scope>
    <source>
        <tissue evidence="1">Muscle</tissue>
    </source>
</reference>
<dbReference type="InterPro" id="IPR036420">
    <property type="entry name" value="BRCT_dom_sf"/>
</dbReference>
<dbReference type="AlphaFoldDB" id="A0A4Z2HQ81"/>
<keyword evidence="2" id="KW-1185">Reference proteome</keyword>
<dbReference type="Gene3D" id="3.40.50.10190">
    <property type="entry name" value="BRCT domain"/>
    <property type="match status" value="1"/>
</dbReference>
<dbReference type="EMBL" id="SRLO01000199">
    <property type="protein sequence ID" value="TNN67731.1"/>
    <property type="molecule type" value="Genomic_DNA"/>
</dbReference>
<name>A0A4Z2HQ81_9TELE</name>
<gene>
    <name evidence="1" type="ORF">EYF80_022047</name>
</gene>
<comment type="caution">
    <text evidence="1">The sequence shown here is derived from an EMBL/GenBank/DDBJ whole genome shotgun (WGS) entry which is preliminary data.</text>
</comment>
<evidence type="ECO:0000313" key="2">
    <source>
        <dbReference type="Proteomes" id="UP000314294"/>
    </source>
</evidence>